<dbReference type="PANTHER" id="PTHR35004:SF7">
    <property type="entry name" value="INTEGRASE PROTEIN"/>
    <property type="match status" value="1"/>
</dbReference>
<feature type="domain" description="Integrase catalytic" evidence="2">
    <location>
        <begin position="125"/>
        <end position="309"/>
    </location>
</feature>
<accession>A0A256FRC9</accession>
<evidence type="ECO:0000256" key="1">
    <source>
        <dbReference type="SAM" id="MobiDB-lite"/>
    </source>
</evidence>
<reference evidence="3 4" key="1">
    <citation type="submission" date="2017-07" db="EMBL/GenBank/DDBJ databases">
        <title>Phylogenetic study on the rhizospheric bacterium Ochrobactrum sp. A44.</title>
        <authorList>
            <person name="Krzyzanowska D.M."/>
            <person name="Ossowicki A."/>
            <person name="Rajewska M."/>
            <person name="Maciag T."/>
            <person name="Kaczynski Z."/>
            <person name="Czerwicka M."/>
            <person name="Jafra S."/>
        </authorList>
    </citation>
    <scope>NUCLEOTIDE SEQUENCE [LARGE SCALE GENOMIC DNA]</scope>
    <source>
        <strain evidence="3 4">PR17</strain>
    </source>
</reference>
<organism evidence="3 4">
    <name type="scientific">Brucella rhizosphaerae</name>
    <dbReference type="NCBI Taxonomy" id="571254"/>
    <lineage>
        <taxon>Bacteria</taxon>
        <taxon>Pseudomonadati</taxon>
        <taxon>Pseudomonadota</taxon>
        <taxon>Alphaproteobacteria</taxon>
        <taxon>Hyphomicrobiales</taxon>
        <taxon>Brucellaceae</taxon>
        <taxon>Brucella/Ochrobactrum group</taxon>
        <taxon>Brucella</taxon>
    </lineage>
</organism>
<dbReference type="RefSeq" id="WP_094574699.1">
    <property type="nucleotide sequence ID" value="NZ_JBHEEL010000012.1"/>
</dbReference>
<dbReference type="Proteomes" id="UP000216345">
    <property type="component" value="Unassembled WGS sequence"/>
</dbReference>
<dbReference type="GO" id="GO:0003676">
    <property type="term" value="F:nucleic acid binding"/>
    <property type="evidence" value="ECO:0007669"/>
    <property type="project" value="InterPro"/>
</dbReference>
<dbReference type="EMBL" id="NNRK01000020">
    <property type="protein sequence ID" value="OYR17310.1"/>
    <property type="molecule type" value="Genomic_DNA"/>
</dbReference>
<proteinExistence type="predicted"/>
<protein>
    <submittedName>
        <fullName evidence="3">Integrase core domain protein</fullName>
    </submittedName>
</protein>
<comment type="caution">
    <text evidence="3">The sequence shown here is derived from an EMBL/GenBank/DDBJ whole genome shotgun (WGS) entry which is preliminary data.</text>
</comment>
<keyword evidence="4" id="KW-1185">Reference proteome</keyword>
<feature type="region of interest" description="Disordered" evidence="1">
    <location>
        <begin position="38"/>
        <end position="57"/>
    </location>
</feature>
<dbReference type="NCBIfam" id="NF033546">
    <property type="entry name" value="transpos_IS21"/>
    <property type="match status" value="1"/>
</dbReference>
<feature type="compositionally biased region" description="Basic and acidic residues" evidence="1">
    <location>
        <begin position="40"/>
        <end position="57"/>
    </location>
</feature>
<dbReference type="InterPro" id="IPR036397">
    <property type="entry name" value="RNaseH_sf"/>
</dbReference>
<evidence type="ECO:0000313" key="3">
    <source>
        <dbReference type="EMBL" id="OYR17310.1"/>
    </source>
</evidence>
<dbReference type="OrthoDB" id="525881at2"/>
<dbReference type="GO" id="GO:0015074">
    <property type="term" value="P:DNA integration"/>
    <property type="evidence" value="ECO:0007669"/>
    <property type="project" value="InterPro"/>
</dbReference>
<dbReference type="AlphaFoldDB" id="A0A256FRC9"/>
<dbReference type="InterPro" id="IPR001584">
    <property type="entry name" value="Integrase_cat-core"/>
</dbReference>
<name>A0A256FRC9_9HYPH</name>
<dbReference type="PANTHER" id="PTHR35004">
    <property type="entry name" value="TRANSPOSASE RV3428C-RELATED"/>
    <property type="match status" value="1"/>
</dbReference>
<sequence length="502" mass="56397">MPGRHITDQQLRLYMQNREKHSVPVAAAKSGFSASTGYRIETDPRLPSEKKVKHERRRPDPLAGIFIEEVVPMLQSAPGLRPVGILRELRKRHPELGAGIRRTLERRISAWRALHGEDQEVIFRQVHEPGHMGLSDFTHAPGLKVTIAGVVLDYLLYHFRLAYSGFEHAQIVEGGESFAALTTGLQNALWSLGGAPRDHRTDSLSAAFRNINADSARDMTDRYEALCAHYGMKASRNNRGVAHENGAVEGSHGDLKRELEDALLLRGTRDFPDVTSFAAFLDGVVGQRNARRIKEIAAERESLLLLPRDRQPEGVDEIVRVTSSGGFTLRRVFYTVPSRLIGHRLRARLFKQHIELFLGGTHVMTLPRVRGQLGPLQHVVNYRHVIHSLRRKPGALPRLIYRDQLFPRDAYRKLYHAAMEALPERDACRLTVELLSLAHERNVEAALADAIETTLNAGSLPTIDEMRVRFAPNPASVPQVNVDLGKLVDYDQLISTHRQVMA</sequence>
<dbReference type="Gene3D" id="3.30.420.10">
    <property type="entry name" value="Ribonuclease H-like superfamily/Ribonuclease H"/>
    <property type="match status" value="1"/>
</dbReference>
<evidence type="ECO:0000259" key="2">
    <source>
        <dbReference type="PROSITE" id="PS50994"/>
    </source>
</evidence>
<evidence type="ECO:0000313" key="4">
    <source>
        <dbReference type="Proteomes" id="UP000216345"/>
    </source>
</evidence>
<gene>
    <name evidence="3" type="ORF">CEV32_3975</name>
</gene>
<dbReference type="PROSITE" id="PS50994">
    <property type="entry name" value="INTEGRASE"/>
    <property type="match status" value="1"/>
</dbReference>